<comment type="caution">
    <text evidence="2">The sequence shown here is derived from an EMBL/GenBank/DDBJ whole genome shotgun (WGS) entry which is preliminary data.</text>
</comment>
<organism evidence="2 3">
    <name type="scientific">Microbacterium azadirachtae</name>
    <dbReference type="NCBI Taxonomy" id="582680"/>
    <lineage>
        <taxon>Bacteria</taxon>
        <taxon>Bacillati</taxon>
        <taxon>Actinomycetota</taxon>
        <taxon>Actinomycetes</taxon>
        <taxon>Micrococcales</taxon>
        <taxon>Microbacteriaceae</taxon>
        <taxon>Microbacterium</taxon>
    </lineage>
</organism>
<dbReference type="InterPro" id="IPR051416">
    <property type="entry name" value="phD-YefM_TA_antitoxins"/>
</dbReference>
<dbReference type="InterPro" id="IPR036165">
    <property type="entry name" value="YefM-like_sf"/>
</dbReference>
<comment type="similarity">
    <text evidence="1">Belongs to the phD/YefM antitoxin family.</text>
</comment>
<dbReference type="RefSeq" id="WP_045270920.1">
    <property type="nucleotide sequence ID" value="NZ_JYIX01000027.1"/>
</dbReference>
<evidence type="ECO:0000313" key="2">
    <source>
        <dbReference type="EMBL" id="KJL34535.1"/>
    </source>
</evidence>
<reference evidence="2 3" key="1">
    <citation type="submission" date="2015-02" db="EMBL/GenBank/DDBJ databases">
        <title>Draft genome sequences of ten Microbacterium spp. with emphasis on heavy metal contaminated environments.</title>
        <authorList>
            <person name="Corretto E."/>
        </authorList>
    </citation>
    <scope>NUCLEOTIDE SEQUENCE [LARGE SCALE GENOMIC DNA]</scope>
    <source>
        <strain evidence="2 3">ARN176</strain>
    </source>
</reference>
<dbReference type="SUPFAM" id="SSF143120">
    <property type="entry name" value="YefM-like"/>
    <property type="match status" value="1"/>
</dbReference>
<evidence type="ECO:0000313" key="3">
    <source>
        <dbReference type="Proteomes" id="UP000033740"/>
    </source>
</evidence>
<dbReference type="Proteomes" id="UP000033740">
    <property type="component" value="Unassembled WGS sequence"/>
</dbReference>
<dbReference type="PATRIC" id="fig|582680.6.peg.814"/>
<accession>A0A0F0LQI5</accession>
<dbReference type="STRING" id="582680.RS86_00790"/>
<evidence type="ECO:0000256" key="1">
    <source>
        <dbReference type="ARBA" id="ARBA00009981"/>
    </source>
</evidence>
<sequence>MGTVTKTELNQQTARVLARVASGEHITVTERGRPIAEISPPRESAWDRLVAEGKIRPAVASGGVTITPMWSGATTEEIMDDIRGENG</sequence>
<gene>
    <name evidence="2" type="ORF">RS86_00790</name>
</gene>
<dbReference type="AlphaFoldDB" id="A0A0F0LQI5"/>
<dbReference type="Gene3D" id="3.40.1620.10">
    <property type="entry name" value="YefM-like domain"/>
    <property type="match status" value="1"/>
</dbReference>
<protein>
    <submittedName>
        <fullName evidence="2">Antitoxin VapB35</fullName>
    </submittedName>
</protein>
<keyword evidence="3" id="KW-1185">Reference proteome</keyword>
<dbReference type="EMBL" id="JYIX01000027">
    <property type="protein sequence ID" value="KJL34535.1"/>
    <property type="molecule type" value="Genomic_DNA"/>
</dbReference>
<dbReference type="NCBIfam" id="TIGR01552">
    <property type="entry name" value="phd_fam"/>
    <property type="match status" value="1"/>
</dbReference>
<name>A0A0F0LQI5_9MICO</name>
<dbReference type="PANTHER" id="PTHR35377">
    <property type="entry name" value="ANTITOXIN VAPB49-RELATED-RELATED"/>
    <property type="match status" value="1"/>
</dbReference>
<dbReference type="PANTHER" id="PTHR35377:SF5">
    <property type="entry name" value="ANTITOXIN VAPB46"/>
    <property type="match status" value="1"/>
</dbReference>
<proteinExistence type="inferred from homology"/>
<dbReference type="GO" id="GO:0097351">
    <property type="term" value="F:toxin sequestering activity"/>
    <property type="evidence" value="ECO:0007669"/>
    <property type="project" value="TreeGrafter"/>
</dbReference>